<keyword evidence="6" id="KW-1185">Reference proteome</keyword>
<dbReference type="Proteomes" id="UP000548867">
    <property type="component" value="Unassembled WGS sequence"/>
</dbReference>
<keyword evidence="3" id="KW-0804">Transcription</keyword>
<comment type="caution">
    <text evidence="5">The sequence shown here is derived from an EMBL/GenBank/DDBJ whole genome shotgun (WGS) entry which is preliminary data.</text>
</comment>
<gene>
    <name evidence="5" type="ORF">GGR38_003452</name>
</gene>
<evidence type="ECO:0000256" key="3">
    <source>
        <dbReference type="ARBA" id="ARBA00023163"/>
    </source>
</evidence>
<feature type="domain" description="HTH hxlR-type" evidence="4">
    <location>
        <begin position="9"/>
        <end position="113"/>
    </location>
</feature>
<dbReference type="SUPFAM" id="SSF46785">
    <property type="entry name" value="Winged helix' DNA-binding domain"/>
    <property type="match status" value="1"/>
</dbReference>
<dbReference type="PROSITE" id="PS51118">
    <property type="entry name" value="HTH_HXLR"/>
    <property type="match status" value="1"/>
</dbReference>
<evidence type="ECO:0000313" key="6">
    <source>
        <dbReference type="Proteomes" id="UP000548867"/>
    </source>
</evidence>
<protein>
    <submittedName>
        <fullName evidence="5">DNA-binding HxlR family transcriptional regulator</fullName>
    </submittedName>
</protein>
<dbReference type="PANTHER" id="PTHR33204:SF39">
    <property type="entry name" value="TRANSCRIPTIONAL REGULATORY PROTEIN"/>
    <property type="match status" value="1"/>
</dbReference>
<proteinExistence type="predicted"/>
<name>A0A7W6G8Y0_9SPHN</name>
<dbReference type="Gene3D" id="1.10.10.10">
    <property type="entry name" value="Winged helix-like DNA-binding domain superfamily/Winged helix DNA-binding domain"/>
    <property type="match status" value="1"/>
</dbReference>
<evidence type="ECO:0000256" key="1">
    <source>
        <dbReference type="ARBA" id="ARBA00023015"/>
    </source>
</evidence>
<keyword evidence="1" id="KW-0805">Transcription regulation</keyword>
<dbReference type="InterPro" id="IPR036390">
    <property type="entry name" value="WH_DNA-bd_sf"/>
</dbReference>
<evidence type="ECO:0000256" key="2">
    <source>
        <dbReference type="ARBA" id="ARBA00023125"/>
    </source>
</evidence>
<accession>A0A7W6G8Y0</accession>
<dbReference type="CDD" id="cd00090">
    <property type="entry name" value="HTH_ARSR"/>
    <property type="match status" value="1"/>
</dbReference>
<dbReference type="RefSeq" id="WP_246404850.1">
    <property type="nucleotide sequence ID" value="NZ_JACIDX010000014.1"/>
</dbReference>
<dbReference type="InterPro" id="IPR011991">
    <property type="entry name" value="ArsR-like_HTH"/>
</dbReference>
<dbReference type="PANTHER" id="PTHR33204">
    <property type="entry name" value="TRANSCRIPTIONAL REGULATOR, MARR FAMILY"/>
    <property type="match status" value="1"/>
</dbReference>
<sequence length="126" mass="14075">MESNYPPSDPRVDALVNELIGRVADKWTLLILEVLEEGGVMRFTQVSRAVPGISQKMLTQTLRAMERDGLVTRTIHPVIPPRVDYELTPLGHSLSAAFCGVWQWAEAHLEEVEGARSRFDAFLSAD</sequence>
<dbReference type="AlphaFoldDB" id="A0A7W6G8Y0"/>
<keyword evidence="2 5" id="KW-0238">DNA-binding</keyword>
<reference evidence="5 6" key="1">
    <citation type="submission" date="2020-08" db="EMBL/GenBank/DDBJ databases">
        <title>Genomic Encyclopedia of Type Strains, Phase IV (KMG-IV): sequencing the most valuable type-strain genomes for metagenomic binning, comparative biology and taxonomic classification.</title>
        <authorList>
            <person name="Goeker M."/>
        </authorList>
    </citation>
    <scope>NUCLEOTIDE SEQUENCE [LARGE SCALE GENOMIC DNA]</scope>
    <source>
        <strain evidence="5 6">DSM 27057</strain>
    </source>
</reference>
<dbReference type="GO" id="GO:0003677">
    <property type="term" value="F:DNA binding"/>
    <property type="evidence" value="ECO:0007669"/>
    <property type="project" value="UniProtKB-KW"/>
</dbReference>
<dbReference type="InterPro" id="IPR036388">
    <property type="entry name" value="WH-like_DNA-bd_sf"/>
</dbReference>
<dbReference type="InterPro" id="IPR002577">
    <property type="entry name" value="HTH_HxlR"/>
</dbReference>
<evidence type="ECO:0000259" key="4">
    <source>
        <dbReference type="PROSITE" id="PS51118"/>
    </source>
</evidence>
<dbReference type="GO" id="GO:0006355">
    <property type="term" value="P:regulation of DNA-templated transcription"/>
    <property type="evidence" value="ECO:0007669"/>
    <property type="project" value="UniProtKB-ARBA"/>
</dbReference>
<organism evidence="5 6">
    <name type="scientific">Novosphingobium sediminicola</name>
    <dbReference type="NCBI Taxonomy" id="563162"/>
    <lineage>
        <taxon>Bacteria</taxon>
        <taxon>Pseudomonadati</taxon>
        <taxon>Pseudomonadota</taxon>
        <taxon>Alphaproteobacteria</taxon>
        <taxon>Sphingomonadales</taxon>
        <taxon>Sphingomonadaceae</taxon>
        <taxon>Novosphingobium</taxon>
    </lineage>
</organism>
<dbReference type="Pfam" id="PF01638">
    <property type="entry name" value="HxlR"/>
    <property type="match status" value="1"/>
</dbReference>
<evidence type="ECO:0000313" key="5">
    <source>
        <dbReference type="EMBL" id="MBB3956487.1"/>
    </source>
</evidence>
<dbReference type="EMBL" id="JACIDX010000014">
    <property type="protein sequence ID" value="MBB3956487.1"/>
    <property type="molecule type" value="Genomic_DNA"/>
</dbReference>